<organism evidence="1 2">
    <name type="scientific">Methylobacterium haplocladii</name>
    <dbReference type="NCBI Taxonomy" id="1176176"/>
    <lineage>
        <taxon>Bacteria</taxon>
        <taxon>Pseudomonadati</taxon>
        <taxon>Pseudomonadota</taxon>
        <taxon>Alphaproteobacteria</taxon>
        <taxon>Hyphomicrobiales</taxon>
        <taxon>Methylobacteriaceae</taxon>
        <taxon>Methylobacterium</taxon>
    </lineage>
</organism>
<reference evidence="1 2" key="1">
    <citation type="submission" date="2019-07" db="EMBL/GenBank/DDBJ databases">
        <title>Whole genome shotgun sequence of Methylobacterium haplocladii NBRC 107714.</title>
        <authorList>
            <person name="Hosoyama A."/>
            <person name="Uohara A."/>
            <person name="Ohji S."/>
            <person name="Ichikawa N."/>
        </authorList>
    </citation>
    <scope>NUCLEOTIDE SEQUENCE [LARGE SCALE GENOMIC DNA]</scope>
    <source>
        <strain evidence="1 2">NBRC 107714</strain>
    </source>
</reference>
<comment type="caution">
    <text evidence="1">The sequence shown here is derived from an EMBL/GenBank/DDBJ whole genome shotgun (WGS) entry which is preliminary data.</text>
</comment>
<dbReference type="InterPro" id="IPR011660">
    <property type="entry name" value="VapB-like"/>
</dbReference>
<dbReference type="AlphaFoldDB" id="A0A512IM74"/>
<evidence type="ECO:0000313" key="1">
    <source>
        <dbReference type="EMBL" id="GEO98732.1"/>
    </source>
</evidence>
<keyword evidence="2" id="KW-1185">Reference proteome</keyword>
<protein>
    <submittedName>
        <fullName evidence="1">Transcription factor</fullName>
    </submittedName>
</protein>
<proteinExistence type="predicted"/>
<dbReference type="Pfam" id="PF07704">
    <property type="entry name" value="PSK_trans_fac"/>
    <property type="match status" value="1"/>
</dbReference>
<sequence>MPLNIRSDEVNRLADKLAAVARVSKTEAVRLALVNELERREQSLSEFLARIKPIQDRIARYPETGLKTDKAFFDSLYDET</sequence>
<dbReference type="Proteomes" id="UP000321258">
    <property type="component" value="Unassembled WGS sequence"/>
</dbReference>
<name>A0A512IM74_9HYPH</name>
<gene>
    <name evidence="1" type="ORF">MHA02_11200</name>
</gene>
<dbReference type="OrthoDB" id="9814421at2"/>
<dbReference type="RefSeq" id="WP_147077420.1">
    <property type="nucleotide sequence ID" value="NZ_BJZT01000009.1"/>
</dbReference>
<accession>A0A512IM74</accession>
<evidence type="ECO:0000313" key="2">
    <source>
        <dbReference type="Proteomes" id="UP000321258"/>
    </source>
</evidence>
<dbReference type="EMBL" id="BJZT01000009">
    <property type="protein sequence ID" value="GEO98732.1"/>
    <property type="molecule type" value="Genomic_DNA"/>
</dbReference>